<reference evidence="6" key="1">
    <citation type="submission" date="2016-01" db="EMBL/GenBank/DDBJ databases">
        <authorList>
            <person name="Mitreva M."/>
            <person name="Pepin K.H."/>
            <person name="Mihindukulasuriya K.A."/>
            <person name="Fulton R."/>
            <person name="Fronick C."/>
            <person name="O'Laughlin M."/>
            <person name="Miner T."/>
            <person name="Herter B."/>
            <person name="Rosa B.A."/>
            <person name="Cordes M."/>
            <person name="Tomlinson C."/>
            <person name="Wollam A."/>
            <person name="Palsikar V.B."/>
            <person name="Mardis E.R."/>
            <person name="Wilson R.K."/>
        </authorList>
    </citation>
    <scope>NUCLEOTIDE SEQUENCE [LARGE SCALE GENOMIC DNA]</scope>
    <source>
        <strain evidence="6">KA00182</strain>
    </source>
</reference>
<comment type="caution">
    <text evidence="5">The sequence shown here is derived from an EMBL/GenBank/DDBJ whole genome shotgun (WGS) entry which is preliminary data.</text>
</comment>
<evidence type="ECO:0000256" key="1">
    <source>
        <dbReference type="ARBA" id="ARBA00022729"/>
    </source>
</evidence>
<dbReference type="GO" id="GO:0015276">
    <property type="term" value="F:ligand-gated monoatomic ion channel activity"/>
    <property type="evidence" value="ECO:0007669"/>
    <property type="project" value="InterPro"/>
</dbReference>
<feature type="signal peptide" evidence="2">
    <location>
        <begin position="1"/>
        <end position="23"/>
    </location>
</feature>
<dbReference type="PANTHER" id="PTHR35936:SF38">
    <property type="entry name" value="GLUTAMINE-BINDING PERIPLASMIC PROTEIN"/>
    <property type="match status" value="1"/>
</dbReference>
<dbReference type="EMBL" id="LSDT01000017">
    <property type="protein sequence ID" value="KXB92271.1"/>
    <property type="molecule type" value="Genomic_DNA"/>
</dbReference>
<evidence type="ECO:0000259" key="3">
    <source>
        <dbReference type="SMART" id="SM00062"/>
    </source>
</evidence>
<keyword evidence="6" id="KW-1185">Reference proteome</keyword>
<dbReference type="InterPro" id="IPR001320">
    <property type="entry name" value="Iontro_rcpt_C"/>
</dbReference>
<evidence type="ECO:0000256" key="2">
    <source>
        <dbReference type="SAM" id="SignalP"/>
    </source>
</evidence>
<proteinExistence type="predicted"/>
<accession>A0A134CJ70</accession>
<gene>
    <name evidence="5" type="ORF">HMPREF3182_00597</name>
</gene>
<feature type="domain" description="Ionotropic glutamate receptor C-terminal" evidence="4">
    <location>
        <begin position="38"/>
        <end position="256"/>
    </location>
</feature>
<evidence type="ECO:0000313" key="5">
    <source>
        <dbReference type="EMBL" id="KXB92271.1"/>
    </source>
</evidence>
<dbReference type="SMART" id="SM00079">
    <property type="entry name" value="PBPe"/>
    <property type="match status" value="1"/>
</dbReference>
<dbReference type="InterPro" id="IPR001638">
    <property type="entry name" value="Solute-binding_3/MltF_N"/>
</dbReference>
<dbReference type="STRING" id="1588748.HMPREF3182_00597"/>
<keyword evidence="1 2" id="KW-0732">Signal</keyword>
<protein>
    <submittedName>
        <fullName evidence="5">Putative glutamine ABC transporter, periplasmic glutamine-binding protein GlnH</fullName>
    </submittedName>
</protein>
<evidence type="ECO:0000313" key="6">
    <source>
        <dbReference type="Proteomes" id="UP000070160"/>
    </source>
</evidence>
<dbReference type="PROSITE" id="PS51257">
    <property type="entry name" value="PROKAR_LIPOPROTEIN"/>
    <property type="match status" value="1"/>
</dbReference>
<dbReference type="AlphaFoldDB" id="A0A134CJ70"/>
<evidence type="ECO:0000259" key="4">
    <source>
        <dbReference type="SMART" id="SM00079"/>
    </source>
</evidence>
<dbReference type="Proteomes" id="UP000070160">
    <property type="component" value="Unassembled WGS sequence"/>
</dbReference>
<dbReference type="Gene3D" id="3.40.190.10">
    <property type="entry name" value="Periplasmic binding protein-like II"/>
    <property type="match status" value="2"/>
</dbReference>
<dbReference type="Pfam" id="PF00497">
    <property type="entry name" value="SBP_bac_3"/>
    <property type="match status" value="1"/>
</dbReference>
<dbReference type="PANTHER" id="PTHR35936">
    <property type="entry name" value="MEMBRANE-BOUND LYTIC MUREIN TRANSGLYCOSYLASE F"/>
    <property type="match status" value="1"/>
</dbReference>
<dbReference type="SUPFAM" id="SSF53850">
    <property type="entry name" value="Periplasmic binding protein-like II"/>
    <property type="match status" value="1"/>
</dbReference>
<feature type="domain" description="Solute-binding protein family 3/N-terminal" evidence="3">
    <location>
        <begin position="38"/>
        <end position="257"/>
    </location>
</feature>
<sequence>MQKMNKKYLICAATIMTAAALIAGCGSSTTSENTTKNTFTIGLEPTFPPFEFSDNDTFKGFDVDLSQAIADKLGEKLEVKSMGFDALIPALKSGQIDMIASGMDATPERSKQVDFTKPYFHDGYVVVVRKDNNSISGFDGLAGKTVGSQVGTQGVDLAQAAGATVKQYDANSQGWMELNNKTCDAVIINKSVALYYLQQGASKDLKIAGDAKLAPDPVALALKKGNKEQLEKVNKALDELKADGTYAKLYKKWFGTEPPKE</sequence>
<organism evidence="5 6">
    <name type="scientific">Megasphaera hutchinsoni</name>
    <dbReference type="NCBI Taxonomy" id="1588748"/>
    <lineage>
        <taxon>Bacteria</taxon>
        <taxon>Bacillati</taxon>
        <taxon>Bacillota</taxon>
        <taxon>Negativicutes</taxon>
        <taxon>Veillonellales</taxon>
        <taxon>Veillonellaceae</taxon>
        <taxon>Megasphaera</taxon>
    </lineage>
</organism>
<dbReference type="CDD" id="cd13624">
    <property type="entry name" value="PBP2_Arg_Lys_His"/>
    <property type="match status" value="1"/>
</dbReference>
<name>A0A134CJ70_9FIRM</name>
<feature type="chain" id="PRO_5038857326" evidence="2">
    <location>
        <begin position="24"/>
        <end position="261"/>
    </location>
</feature>
<dbReference type="SMART" id="SM00062">
    <property type="entry name" value="PBPb"/>
    <property type="match status" value="1"/>
</dbReference>
<dbReference type="GO" id="GO:0016020">
    <property type="term" value="C:membrane"/>
    <property type="evidence" value="ECO:0007669"/>
    <property type="project" value="InterPro"/>
</dbReference>
<dbReference type="PATRIC" id="fig|1588748.3.peg.567"/>